<evidence type="ECO:0000256" key="1">
    <source>
        <dbReference type="ARBA" id="ARBA00022614"/>
    </source>
</evidence>
<organism evidence="4 5">
    <name type="scientific">Bugula neritina</name>
    <name type="common">Brown bryozoan</name>
    <name type="synonym">Sertularia neritina</name>
    <dbReference type="NCBI Taxonomy" id="10212"/>
    <lineage>
        <taxon>Eukaryota</taxon>
        <taxon>Metazoa</taxon>
        <taxon>Spiralia</taxon>
        <taxon>Lophotrochozoa</taxon>
        <taxon>Bryozoa</taxon>
        <taxon>Gymnolaemata</taxon>
        <taxon>Cheilostomatida</taxon>
        <taxon>Flustrina</taxon>
        <taxon>Buguloidea</taxon>
        <taxon>Bugulidae</taxon>
        <taxon>Bugula</taxon>
    </lineage>
</organism>
<dbReference type="EMBL" id="VXIV02002506">
    <property type="protein sequence ID" value="KAF6024987.1"/>
    <property type="molecule type" value="Genomic_DNA"/>
</dbReference>
<protein>
    <recommendedName>
        <fullName evidence="6">MFHAS1</fullName>
    </recommendedName>
</protein>
<comment type="caution">
    <text evidence="4">The sequence shown here is derived from an EMBL/GenBank/DDBJ whole genome shotgun (WGS) entry which is preliminary data.</text>
</comment>
<dbReference type="InterPro" id="IPR001611">
    <property type="entry name" value="Leu-rich_rpt"/>
</dbReference>
<dbReference type="InterPro" id="IPR003591">
    <property type="entry name" value="Leu-rich_rpt_typical-subtyp"/>
</dbReference>
<proteinExistence type="predicted"/>
<gene>
    <name evidence="4" type="ORF">EB796_016722</name>
</gene>
<dbReference type="Pfam" id="PF08477">
    <property type="entry name" value="Roc"/>
    <property type="match status" value="1"/>
</dbReference>
<evidence type="ECO:0000256" key="3">
    <source>
        <dbReference type="SAM" id="Coils"/>
    </source>
</evidence>
<name>A0A7J7JG21_BUGNE</name>
<sequence length="891" mass="102100">MLPPEIGNLVDLEYLNMSETSIKSLPPEIAFCEKLQELNMYGNILEMLPETMRELHELTELKINARSFHSNLDDYMNKLLRNGNIKSQHIPSVLFDIPELRTLDLDGTRINSLPEKNSCKLEELYLSNNYFLSVPKGLQTLPYLVMVDMSHNFLPAIPDNIQEFLPSIRILRLNYNLLTSLPHGLCNLITLEELELSNNKQLPQGIGNLTQLRVLRAANNRIYSLPNSLCDLLDLETLELTNNRLAELPVTMFNLTKLTHMHTFSHMKPVGLWLHKNPITEPPEIKRTEHLQPVKLILLGQQGCGKTTLNRTISSAAKCPTSSDNTQKASLHNYLSAEEKSNLMKRLPRDELIENIEEPNSYDLGGADMYKVLHQHMLDKEALTLLVYDHSQFSQQPETYHSQIGYWIDLLHLHVPGAVVKLVGTHRDLLTPESVDSSQVQESVKRQIDEYRAYLATELSKLKEKIEKVKAKSEANVQRPSSNLTEFDPMANILQLEYQAKQMKNLLDNPLKIMPKIALVSCTEGVEGVLELISDMEMIAINKELMPTGQRYIPMSWQKLKGAIKKRPGYKLNWAQVKDLGVKYKIQGEILTDALEYAHNCGDVLWLQNHHKLKEVVFHKPFKLIEALRGIIHHDISNILDFDGNKSFSSIGKLSKEQFEECRNRMLTHGEISRQLLLGLWYYLPFSTDREQLAVTYELIKDFELAYLIPQSDLPTSKTYCEPLMVVPWYVSIDSTPSDIEIYWDRAAEDGMREMEIVYTFPHTFPEGIFERMSTQLQQDADIRLDWANTIYIEAKDKKTLVRRFVNQTSSEINVQIQVRNSELRGAVQHLAQLHQIWINILGSVPGIIWKILHYTAKKLHADKLYSANTPLSATPSARYSSTATSQMSNI</sequence>
<dbReference type="Gene3D" id="3.40.50.300">
    <property type="entry name" value="P-loop containing nucleotide triphosphate hydrolases"/>
    <property type="match status" value="1"/>
</dbReference>
<reference evidence="4" key="1">
    <citation type="submission" date="2020-06" db="EMBL/GenBank/DDBJ databases">
        <title>Draft genome of Bugula neritina, a colonial animal packing powerful symbionts and potential medicines.</title>
        <authorList>
            <person name="Rayko M."/>
        </authorList>
    </citation>
    <scope>NUCLEOTIDE SEQUENCE [LARGE SCALE GENOMIC DNA]</scope>
    <source>
        <strain evidence="4">Kwan_BN1</strain>
    </source>
</reference>
<dbReference type="SMART" id="SM00364">
    <property type="entry name" value="LRR_BAC"/>
    <property type="match status" value="5"/>
</dbReference>
<dbReference type="GO" id="GO:0005737">
    <property type="term" value="C:cytoplasm"/>
    <property type="evidence" value="ECO:0007669"/>
    <property type="project" value="TreeGrafter"/>
</dbReference>
<evidence type="ECO:0000313" key="5">
    <source>
        <dbReference type="Proteomes" id="UP000593567"/>
    </source>
</evidence>
<dbReference type="SMART" id="SM00369">
    <property type="entry name" value="LRR_TYP"/>
    <property type="match status" value="6"/>
</dbReference>
<accession>A0A7J7JG21</accession>
<keyword evidence="1" id="KW-0433">Leucine-rich repeat</keyword>
<dbReference type="InterPro" id="IPR027417">
    <property type="entry name" value="P-loop_NTPase"/>
</dbReference>
<dbReference type="Pfam" id="PF00560">
    <property type="entry name" value="LRR_1"/>
    <property type="match status" value="1"/>
</dbReference>
<evidence type="ECO:0008006" key="6">
    <source>
        <dbReference type="Google" id="ProtNLM"/>
    </source>
</evidence>
<dbReference type="PANTHER" id="PTHR48051:SF46">
    <property type="entry name" value="LEUCINE RICH REPEAT-CONTAINING DOMAIN PROTEIN"/>
    <property type="match status" value="1"/>
</dbReference>
<dbReference type="SUPFAM" id="SSF52058">
    <property type="entry name" value="L domain-like"/>
    <property type="match status" value="1"/>
</dbReference>
<evidence type="ECO:0000256" key="2">
    <source>
        <dbReference type="ARBA" id="ARBA00022737"/>
    </source>
</evidence>
<evidence type="ECO:0000313" key="4">
    <source>
        <dbReference type="EMBL" id="KAF6024987.1"/>
    </source>
</evidence>
<dbReference type="PROSITE" id="PS51450">
    <property type="entry name" value="LRR"/>
    <property type="match status" value="1"/>
</dbReference>
<dbReference type="Proteomes" id="UP000593567">
    <property type="component" value="Unassembled WGS sequence"/>
</dbReference>
<keyword evidence="3" id="KW-0175">Coiled coil</keyword>
<dbReference type="GO" id="GO:0009966">
    <property type="term" value="P:regulation of signal transduction"/>
    <property type="evidence" value="ECO:0007669"/>
    <property type="project" value="UniProtKB-ARBA"/>
</dbReference>
<dbReference type="InterPro" id="IPR050216">
    <property type="entry name" value="LRR_domain-containing"/>
</dbReference>
<dbReference type="InterPro" id="IPR032675">
    <property type="entry name" value="LRR_dom_sf"/>
</dbReference>
<dbReference type="AlphaFoldDB" id="A0A7J7JG21"/>
<keyword evidence="5" id="KW-1185">Reference proteome</keyword>
<dbReference type="Gene3D" id="3.80.10.10">
    <property type="entry name" value="Ribonuclease Inhibitor"/>
    <property type="match status" value="1"/>
</dbReference>
<dbReference type="OrthoDB" id="676979at2759"/>
<keyword evidence="2" id="KW-0677">Repeat</keyword>
<dbReference type="PANTHER" id="PTHR48051">
    <property type="match status" value="1"/>
</dbReference>
<feature type="coiled-coil region" evidence="3">
    <location>
        <begin position="452"/>
        <end position="479"/>
    </location>
</feature>
<dbReference type="SUPFAM" id="SSF52540">
    <property type="entry name" value="P-loop containing nucleoside triphosphate hydrolases"/>
    <property type="match status" value="1"/>
</dbReference>